<dbReference type="KEGG" id="sphu:SPPYR_2054"/>
<evidence type="ECO:0000313" key="2">
    <source>
        <dbReference type="EMBL" id="SBV33174.1"/>
    </source>
</evidence>
<sequence>MRPACGTDTTTGPLVRGRLTAMAAGGMLRVGIAWTWQKKRDESSVARQFVKSLTLSPDMDKGHRRAEPATPEDQGTDFE</sequence>
<reference evidence="2" key="1">
    <citation type="submission" date="2016-03" db="EMBL/GenBank/DDBJ databases">
        <authorList>
            <person name="Ploux O."/>
        </authorList>
    </citation>
    <scope>NUCLEOTIDE SEQUENCE</scope>
    <source>
        <strain evidence="2">UC10</strain>
    </source>
</reference>
<gene>
    <name evidence="2" type="ORF">SPPYR_2054</name>
</gene>
<organism evidence="2">
    <name type="scientific">uncultured Sphingopyxis sp</name>
    <dbReference type="NCBI Taxonomy" id="310581"/>
    <lineage>
        <taxon>Bacteria</taxon>
        <taxon>Pseudomonadati</taxon>
        <taxon>Pseudomonadota</taxon>
        <taxon>Alphaproteobacteria</taxon>
        <taxon>Sphingomonadales</taxon>
        <taxon>Sphingomonadaceae</taxon>
        <taxon>Sphingopyxis</taxon>
        <taxon>environmental samples</taxon>
    </lineage>
</organism>
<accession>A0A1Y5Q116</accession>
<feature type="region of interest" description="Disordered" evidence="1">
    <location>
        <begin position="54"/>
        <end position="79"/>
    </location>
</feature>
<dbReference type="EMBL" id="LT598653">
    <property type="protein sequence ID" value="SBV33174.1"/>
    <property type="molecule type" value="Genomic_DNA"/>
</dbReference>
<dbReference type="AlphaFoldDB" id="A0A1Y5Q116"/>
<evidence type="ECO:0000256" key="1">
    <source>
        <dbReference type="SAM" id="MobiDB-lite"/>
    </source>
</evidence>
<feature type="compositionally biased region" description="Basic and acidic residues" evidence="1">
    <location>
        <begin position="58"/>
        <end position="67"/>
    </location>
</feature>
<proteinExistence type="predicted"/>
<name>A0A1Y5Q116_9SPHN</name>
<protein>
    <submittedName>
        <fullName evidence="2">Uncharacterized protein</fullName>
    </submittedName>
</protein>